<proteinExistence type="predicted"/>
<name>A0AAV0Y9I9_9HEMI</name>
<evidence type="ECO:0000259" key="1">
    <source>
        <dbReference type="Pfam" id="PF21787"/>
    </source>
</evidence>
<feature type="domain" description="Transposable element P transposase-like GTP-binding insertion" evidence="2">
    <location>
        <begin position="87"/>
        <end position="199"/>
    </location>
</feature>
<evidence type="ECO:0000313" key="3">
    <source>
        <dbReference type="EMBL" id="CAI6377624.1"/>
    </source>
</evidence>
<comment type="caution">
    <text evidence="3">The sequence shown here is derived from an EMBL/GenBank/DDBJ whole genome shotgun (WGS) entry which is preliminary data.</text>
</comment>
<organism evidence="3 4">
    <name type="scientific">Macrosiphum euphorbiae</name>
    <name type="common">potato aphid</name>
    <dbReference type="NCBI Taxonomy" id="13131"/>
    <lineage>
        <taxon>Eukaryota</taxon>
        <taxon>Metazoa</taxon>
        <taxon>Ecdysozoa</taxon>
        <taxon>Arthropoda</taxon>
        <taxon>Hexapoda</taxon>
        <taxon>Insecta</taxon>
        <taxon>Pterygota</taxon>
        <taxon>Neoptera</taxon>
        <taxon>Paraneoptera</taxon>
        <taxon>Hemiptera</taxon>
        <taxon>Sternorrhyncha</taxon>
        <taxon>Aphidomorpha</taxon>
        <taxon>Aphidoidea</taxon>
        <taxon>Aphididae</taxon>
        <taxon>Macrosiphini</taxon>
        <taxon>Macrosiphum</taxon>
    </lineage>
</organism>
<accession>A0AAV0Y9I9</accession>
<dbReference type="PANTHER" id="PTHR47577:SF2">
    <property type="entry name" value="THAP DOMAIN CONTAINING 9"/>
    <property type="match status" value="1"/>
</dbReference>
<dbReference type="PANTHER" id="PTHR47577">
    <property type="entry name" value="THAP DOMAIN-CONTAINING PROTEIN 6"/>
    <property type="match status" value="1"/>
</dbReference>
<dbReference type="InterPro" id="IPR048365">
    <property type="entry name" value="TNP-like_RNaseH_N"/>
</dbReference>
<dbReference type="Pfam" id="PF21787">
    <property type="entry name" value="TNP-like_RNaseH_N"/>
    <property type="match status" value="1"/>
</dbReference>
<protein>
    <recommendedName>
        <fullName evidence="5">Transposable element P transposase</fullName>
    </recommendedName>
</protein>
<keyword evidence="4" id="KW-1185">Reference proteome</keyword>
<dbReference type="Pfam" id="PF21788">
    <property type="entry name" value="TNP-like_GBD"/>
    <property type="match status" value="1"/>
</dbReference>
<dbReference type="Proteomes" id="UP001160148">
    <property type="component" value="Unassembled WGS sequence"/>
</dbReference>
<feature type="domain" description="Transposable element P transposase-like RNase H" evidence="1">
    <location>
        <begin position="1"/>
        <end position="64"/>
    </location>
</feature>
<reference evidence="3 4" key="1">
    <citation type="submission" date="2023-01" db="EMBL/GenBank/DDBJ databases">
        <authorList>
            <person name="Whitehead M."/>
        </authorList>
    </citation>
    <scope>NUCLEOTIDE SEQUENCE [LARGE SCALE GENOMIC DNA]</scope>
</reference>
<dbReference type="AlphaFoldDB" id="A0AAV0Y9I9"/>
<evidence type="ECO:0000313" key="4">
    <source>
        <dbReference type="Proteomes" id="UP001160148"/>
    </source>
</evidence>
<sequence length="454" mass="52438">MIKNLVLPWKQILGFFVSSGPVSGDRLKQIMIHTIQKLIECGLIPKVIICDRGSNNMKMRKLFGVTMEKPYITYNNENIFFMHDPPHLLKSVRNNLKKYTFTNGHESYFWKDIEDFSNIDSKIKPRLASKLKKNHIELPPFSPMRVCLAAQTFSNSVSAGILTLVSFNRLNNKSTFTAKFVKFFNDIFDCFNSIKMSESVVLKRPITRNSKHWSFLEEAQIFLSTLKVNNKRKNIPPCILGWQENINCIKLLYNELNIKYEIDYLLTRRLTQDCIECLFSILRSKGGNNVTPDASKFFSAIRMSMCNMLINPSNNANCEKDASKFLALSKDLRVKNKVQLHKLADSDFDFSNNYEDFLSNMNINYILMDNETANGIAYITGWVCSQLTHKACVEKLASSNKSENSASFNIDNTLINMKEYNDCNLLYPFIKTLEYTKRITAFINSIHQLKNYFL</sequence>
<dbReference type="InterPro" id="IPR048366">
    <property type="entry name" value="TNP-like_GBD"/>
</dbReference>
<evidence type="ECO:0000259" key="2">
    <source>
        <dbReference type="Pfam" id="PF21788"/>
    </source>
</evidence>
<evidence type="ECO:0008006" key="5">
    <source>
        <dbReference type="Google" id="ProtNLM"/>
    </source>
</evidence>
<dbReference type="EMBL" id="CARXXK010001805">
    <property type="protein sequence ID" value="CAI6377624.1"/>
    <property type="molecule type" value="Genomic_DNA"/>
</dbReference>
<gene>
    <name evidence="3" type="ORF">MEUPH1_LOCUS30854</name>
</gene>